<evidence type="ECO:0000313" key="2">
    <source>
        <dbReference type="Proteomes" id="UP000198211"/>
    </source>
</evidence>
<dbReference type="OrthoDB" id="141285at2759"/>
<feature type="non-terminal residue" evidence="1">
    <location>
        <position position="1"/>
    </location>
</feature>
<accession>A0A225UCE3</accession>
<organism evidence="1 2">
    <name type="scientific">Phytophthora megakarya</name>
    <dbReference type="NCBI Taxonomy" id="4795"/>
    <lineage>
        <taxon>Eukaryota</taxon>
        <taxon>Sar</taxon>
        <taxon>Stramenopiles</taxon>
        <taxon>Oomycota</taxon>
        <taxon>Peronosporomycetes</taxon>
        <taxon>Peronosporales</taxon>
        <taxon>Peronosporaceae</taxon>
        <taxon>Phytophthora</taxon>
    </lineage>
</organism>
<evidence type="ECO:0000313" key="1">
    <source>
        <dbReference type="EMBL" id="OWY90715.1"/>
    </source>
</evidence>
<protein>
    <submittedName>
        <fullName evidence="1">Uncharacterized protein</fullName>
    </submittedName>
</protein>
<comment type="caution">
    <text evidence="1">The sequence shown here is derived from an EMBL/GenBank/DDBJ whole genome shotgun (WGS) entry which is preliminary data.</text>
</comment>
<reference evidence="2" key="1">
    <citation type="submission" date="2017-03" db="EMBL/GenBank/DDBJ databases">
        <title>Phytopthora megakarya and P. palmivora, two closely related causual agents of cacao black pod achieved similar genome size and gene model numbers by different mechanisms.</title>
        <authorList>
            <person name="Ali S."/>
            <person name="Shao J."/>
            <person name="Larry D.J."/>
            <person name="Kronmiller B."/>
            <person name="Shen D."/>
            <person name="Strem M.D."/>
            <person name="Melnick R.L."/>
            <person name="Guiltinan M.J."/>
            <person name="Tyler B.M."/>
            <person name="Meinhardt L.W."/>
            <person name="Bailey B.A."/>
        </authorList>
    </citation>
    <scope>NUCLEOTIDE SEQUENCE [LARGE SCALE GENOMIC DNA]</scope>
    <source>
        <strain evidence="2">zdho120</strain>
    </source>
</reference>
<name>A0A225UCE3_9STRA</name>
<dbReference type="EMBL" id="NBNE01022098">
    <property type="protein sequence ID" value="OWY90715.1"/>
    <property type="molecule type" value="Genomic_DNA"/>
</dbReference>
<sequence length="74" mass="8299">ASHSRSCGTLPKAFFRSYHTTCSSRRLRLAWSTIVAARKLCSPQPLTERKPFCASACRAFRSSQRVNLRARSPA</sequence>
<proteinExistence type="predicted"/>
<gene>
    <name evidence="1" type="ORF">PHMEG_00041030</name>
</gene>
<keyword evidence="2" id="KW-1185">Reference proteome</keyword>
<dbReference type="AlphaFoldDB" id="A0A225UCE3"/>
<dbReference type="Proteomes" id="UP000198211">
    <property type="component" value="Unassembled WGS sequence"/>
</dbReference>